<protein>
    <submittedName>
        <fullName evidence="1">Uncharacterized protein</fullName>
    </submittedName>
</protein>
<dbReference type="AlphaFoldDB" id="A0A8X6PV26"/>
<name>A0A8X6PV26_NEPPI</name>
<dbReference type="EMBL" id="BMAW01023824">
    <property type="protein sequence ID" value="GFT84764.1"/>
    <property type="molecule type" value="Genomic_DNA"/>
</dbReference>
<comment type="caution">
    <text evidence="1">The sequence shown here is derived from an EMBL/GenBank/DDBJ whole genome shotgun (WGS) entry which is preliminary data.</text>
</comment>
<keyword evidence="2" id="KW-1185">Reference proteome</keyword>
<reference evidence="1" key="1">
    <citation type="submission" date="2020-08" db="EMBL/GenBank/DDBJ databases">
        <title>Multicomponent nature underlies the extraordinary mechanical properties of spider dragline silk.</title>
        <authorList>
            <person name="Kono N."/>
            <person name="Nakamura H."/>
            <person name="Mori M."/>
            <person name="Yoshida Y."/>
            <person name="Ohtoshi R."/>
            <person name="Malay A.D."/>
            <person name="Moran D.A.P."/>
            <person name="Tomita M."/>
            <person name="Numata K."/>
            <person name="Arakawa K."/>
        </authorList>
    </citation>
    <scope>NUCLEOTIDE SEQUENCE</scope>
</reference>
<evidence type="ECO:0000313" key="2">
    <source>
        <dbReference type="Proteomes" id="UP000887013"/>
    </source>
</evidence>
<proteinExistence type="predicted"/>
<gene>
    <name evidence="1" type="ORF">NPIL_638181</name>
</gene>
<sequence length="85" mass="9517">MFSIFFLLLTEKPASLEFNRKKKLKDETPFDIYSIHQTNRLQNEHELLNLEEGGVGIFIDGRGLNGKIGAQFGLSSESIGSPETC</sequence>
<dbReference type="Proteomes" id="UP000887013">
    <property type="component" value="Unassembled WGS sequence"/>
</dbReference>
<organism evidence="1 2">
    <name type="scientific">Nephila pilipes</name>
    <name type="common">Giant wood spider</name>
    <name type="synonym">Nephila maculata</name>
    <dbReference type="NCBI Taxonomy" id="299642"/>
    <lineage>
        <taxon>Eukaryota</taxon>
        <taxon>Metazoa</taxon>
        <taxon>Ecdysozoa</taxon>
        <taxon>Arthropoda</taxon>
        <taxon>Chelicerata</taxon>
        <taxon>Arachnida</taxon>
        <taxon>Araneae</taxon>
        <taxon>Araneomorphae</taxon>
        <taxon>Entelegynae</taxon>
        <taxon>Araneoidea</taxon>
        <taxon>Nephilidae</taxon>
        <taxon>Nephila</taxon>
    </lineage>
</organism>
<evidence type="ECO:0000313" key="1">
    <source>
        <dbReference type="EMBL" id="GFT84764.1"/>
    </source>
</evidence>
<accession>A0A8X6PV26</accession>